<dbReference type="PANTHER" id="PTHR37332">
    <property type="entry name" value="EXPRESSED PROTEIN"/>
    <property type="match status" value="1"/>
</dbReference>
<gene>
    <name evidence="2" type="ORF">CPB83DRAFT_890007</name>
</gene>
<keyword evidence="3" id="KW-1185">Reference proteome</keyword>
<reference evidence="2" key="1">
    <citation type="submission" date="2020-11" db="EMBL/GenBank/DDBJ databases">
        <authorList>
            <consortium name="DOE Joint Genome Institute"/>
            <person name="Ahrendt S."/>
            <person name="Riley R."/>
            <person name="Andreopoulos W."/>
            <person name="Labutti K."/>
            <person name="Pangilinan J."/>
            <person name="Ruiz-Duenas F.J."/>
            <person name="Barrasa J.M."/>
            <person name="Sanchez-Garcia M."/>
            <person name="Camarero S."/>
            <person name="Miyauchi S."/>
            <person name="Serrano A."/>
            <person name="Linde D."/>
            <person name="Babiker R."/>
            <person name="Drula E."/>
            <person name="Ayuso-Fernandez I."/>
            <person name="Pacheco R."/>
            <person name="Padilla G."/>
            <person name="Ferreira P."/>
            <person name="Barriuso J."/>
            <person name="Kellner H."/>
            <person name="Castanera R."/>
            <person name="Alfaro M."/>
            <person name="Ramirez L."/>
            <person name="Pisabarro A.G."/>
            <person name="Kuo A."/>
            <person name="Tritt A."/>
            <person name="Lipzen A."/>
            <person name="He G."/>
            <person name="Yan M."/>
            <person name="Ng V."/>
            <person name="Cullen D."/>
            <person name="Martin F."/>
            <person name="Rosso M.-N."/>
            <person name="Henrissat B."/>
            <person name="Hibbett D."/>
            <person name="Martinez A.T."/>
            <person name="Grigoriev I.V."/>
        </authorList>
    </citation>
    <scope>NUCLEOTIDE SEQUENCE</scope>
    <source>
        <strain evidence="2">CBS 506.95</strain>
    </source>
</reference>
<evidence type="ECO:0000256" key="1">
    <source>
        <dbReference type="SAM" id="MobiDB-lite"/>
    </source>
</evidence>
<protein>
    <submittedName>
        <fullName evidence="2">Uncharacterized protein</fullName>
    </submittedName>
</protein>
<feature type="compositionally biased region" description="Polar residues" evidence="1">
    <location>
        <begin position="1"/>
        <end position="11"/>
    </location>
</feature>
<dbReference type="OrthoDB" id="14339at2759"/>
<sequence length="426" mass="46292">MSHFSAEQAQRPTMRRKSSAQNLLSSFKGGNPTAVPPPLNLTTQANANSTTLSFAAAVTPTAATTPIPRDNWDAQSVHAESLAPSLGGATSPQLGQGTSVEYLRDLVQKRIITLTYVRSIHEGRSHWFHTILISQTELQKVFNNNAMKKRTYRFAILGLSLSSLLDINQPQDLLRGLLNTVTEYDQAKEEGDNKSSKMRIKFKGRNPKKGSMGEYYSESSGDASYMMTPSMPFPLDYHQTLLSLLDVLSEVYHKISKLLGPSPFSHSSQHMMGPLGLLSPQPGISYLFSEQQSLNGAAALGNPTHGHSNPNLHQPHQPPPSFSLQGVDGDTSTAMSGGLWSIANPASAHGMQGMGSTPPVPIWSPLLGEMVLKIDGKLKKISTTLLKDLDTFARNGIRDELASLDPLLRNLGDAGSNKIMYEFEGI</sequence>
<organism evidence="2 3">
    <name type="scientific">Crepidotus variabilis</name>
    <dbReference type="NCBI Taxonomy" id="179855"/>
    <lineage>
        <taxon>Eukaryota</taxon>
        <taxon>Fungi</taxon>
        <taxon>Dikarya</taxon>
        <taxon>Basidiomycota</taxon>
        <taxon>Agaricomycotina</taxon>
        <taxon>Agaricomycetes</taxon>
        <taxon>Agaricomycetidae</taxon>
        <taxon>Agaricales</taxon>
        <taxon>Agaricineae</taxon>
        <taxon>Crepidotaceae</taxon>
        <taxon>Crepidotus</taxon>
    </lineage>
</organism>
<name>A0A9P6EPE4_9AGAR</name>
<dbReference type="Proteomes" id="UP000807306">
    <property type="component" value="Unassembled WGS sequence"/>
</dbReference>
<evidence type="ECO:0000313" key="3">
    <source>
        <dbReference type="Proteomes" id="UP000807306"/>
    </source>
</evidence>
<dbReference type="PANTHER" id="PTHR37332:SF1">
    <property type="entry name" value="ELMO DOMAIN-CONTAINING PROTEIN"/>
    <property type="match status" value="1"/>
</dbReference>
<feature type="region of interest" description="Disordered" evidence="1">
    <location>
        <begin position="297"/>
        <end position="322"/>
    </location>
</feature>
<proteinExistence type="predicted"/>
<dbReference type="AlphaFoldDB" id="A0A9P6EPE4"/>
<dbReference type="EMBL" id="MU157828">
    <property type="protein sequence ID" value="KAF9533513.1"/>
    <property type="molecule type" value="Genomic_DNA"/>
</dbReference>
<feature type="region of interest" description="Disordered" evidence="1">
    <location>
        <begin position="1"/>
        <end position="41"/>
    </location>
</feature>
<evidence type="ECO:0000313" key="2">
    <source>
        <dbReference type="EMBL" id="KAF9533513.1"/>
    </source>
</evidence>
<comment type="caution">
    <text evidence="2">The sequence shown here is derived from an EMBL/GenBank/DDBJ whole genome shotgun (WGS) entry which is preliminary data.</text>
</comment>
<accession>A0A9P6EPE4</accession>